<evidence type="ECO:0000256" key="1">
    <source>
        <dbReference type="ARBA" id="ARBA00023125"/>
    </source>
</evidence>
<evidence type="ECO:0000256" key="3">
    <source>
        <dbReference type="PROSITE-ProRule" id="PRU00267"/>
    </source>
</evidence>
<protein>
    <submittedName>
        <fullName evidence="6">Specific transcriptional repressor</fullName>
    </submittedName>
</protein>
<dbReference type="GO" id="GO:0000978">
    <property type="term" value="F:RNA polymerase II cis-regulatory region sequence-specific DNA binding"/>
    <property type="evidence" value="ECO:0007669"/>
    <property type="project" value="TreeGrafter"/>
</dbReference>
<keyword evidence="2 3" id="KW-0539">Nucleus</keyword>
<dbReference type="AlphaFoldDB" id="A0A1Q3EMJ3"/>
<evidence type="ECO:0000256" key="4">
    <source>
        <dbReference type="SAM" id="MobiDB-lite"/>
    </source>
</evidence>
<feature type="DNA-binding region" description="HMG box" evidence="3">
    <location>
        <begin position="85"/>
        <end position="154"/>
    </location>
</feature>
<dbReference type="STRING" id="5353.A0A1Q3EMJ3"/>
<feature type="region of interest" description="Disordered" evidence="4">
    <location>
        <begin position="44"/>
        <end position="87"/>
    </location>
</feature>
<dbReference type="GO" id="GO:0000981">
    <property type="term" value="F:DNA-binding transcription factor activity, RNA polymerase II-specific"/>
    <property type="evidence" value="ECO:0007669"/>
    <property type="project" value="TreeGrafter"/>
</dbReference>
<keyword evidence="7" id="KW-1185">Reference proteome</keyword>
<dbReference type="CDD" id="cd01389">
    <property type="entry name" value="HMG-box_ROX1-like"/>
    <property type="match status" value="1"/>
</dbReference>
<feature type="compositionally biased region" description="Basic and acidic residues" evidence="4">
    <location>
        <begin position="1"/>
        <end position="12"/>
    </location>
</feature>
<dbReference type="SMART" id="SM00398">
    <property type="entry name" value="HMG"/>
    <property type="match status" value="1"/>
</dbReference>
<dbReference type="EMBL" id="BDGU01000627">
    <property type="protein sequence ID" value="GAW08334.1"/>
    <property type="molecule type" value="Genomic_DNA"/>
</dbReference>
<name>A0A1Q3EMJ3_LENED</name>
<gene>
    <name evidence="6" type="ORF">LENED_010390</name>
</gene>
<sequence>MPVHRSSDDYPRRSRRLSRQGPKSYDEDGFEHFDAADIFRYPSEPASVDTSASSSPPPSPSFFRRSEPYPTVRASHGKRKGNDHIPRPPNSFIVFRSHWWLENKGCPAVETDHREVSRIVGRHWRALSEDERQPFRRESEVLKREHALKYPGYKYAPGTRKSNKLKKKVSRDSRAEKAKCDKIVGDYFLQKRVSLTLADTEVKIEAPATPELVPSPPPRSPSPSTSAAAFVDELELTYPPSPKGFIPTDDIPSLDLSPPNCKVEVGQEELSFMTANDYEESHSLNFAYNSNWDSNSQLGSPVPITPFPSETFFNDCIGFENTSEIDLWNSTPPPVSPLFDPALLASNLSQSDYLLNYSYSLSTASTFDETLNYDQYFNL</sequence>
<dbReference type="InterPro" id="IPR009071">
    <property type="entry name" value="HMG_box_dom"/>
</dbReference>
<accession>A0A1Q3EMJ3</accession>
<evidence type="ECO:0000313" key="6">
    <source>
        <dbReference type="EMBL" id="GAW08334.1"/>
    </source>
</evidence>
<comment type="caution">
    <text evidence="6">The sequence shown here is derived from an EMBL/GenBank/DDBJ whole genome shotgun (WGS) entry which is preliminary data.</text>
</comment>
<dbReference type="PANTHER" id="PTHR45789">
    <property type="entry name" value="FI18025P1"/>
    <property type="match status" value="1"/>
</dbReference>
<dbReference type="InterPro" id="IPR051356">
    <property type="entry name" value="SOX/SOX-like_TF"/>
</dbReference>
<dbReference type="GO" id="GO:0005634">
    <property type="term" value="C:nucleus"/>
    <property type="evidence" value="ECO:0007669"/>
    <property type="project" value="UniProtKB-UniRule"/>
</dbReference>
<dbReference type="Pfam" id="PF00505">
    <property type="entry name" value="HMG_box"/>
    <property type="match status" value="1"/>
</dbReference>
<dbReference type="SUPFAM" id="SSF47095">
    <property type="entry name" value="HMG-box"/>
    <property type="match status" value="1"/>
</dbReference>
<dbReference type="PROSITE" id="PS50118">
    <property type="entry name" value="HMG_BOX_2"/>
    <property type="match status" value="1"/>
</dbReference>
<dbReference type="Gene3D" id="1.10.30.10">
    <property type="entry name" value="High mobility group box domain"/>
    <property type="match status" value="1"/>
</dbReference>
<evidence type="ECO:0000313" key="7">
    <source>
        <dbReference type="Proteomes" id="UP000188533"/>
    </source>
</evidence>
<proteinExistence type="predicted"/>
<dbReference type="PANTHER" id="PTHR45789:SF2">
    <property type="entry name" value="FI18025P1"/>
    <property type="match status" value="1"/>
</dbReference>
<dbReference type="Proteomes" id="UP000188533">
    <property type="component" value="Unassembled WGS sequence"/>
</dbReference>
<dbReference type="InterPro" id="IPR036910">
    <property type="entry name" value="HMG_box_dom_sf"/>
</dbReference>
<evidence type="ECO:0000259" key="5">
    <source>
        <dbReference type="PROSITE" id="PS50118"/>
    </source>
</evidence>
<organism evidence="6 7">
    <name type="scientific">Lentinula edodes</name>
    <name type="common">Shiitake mushroom</name>
    <name type="synonym">Lentinus edodes</name>
    <dbReference type="NCBI Taxonomy" id="5353"/>
    <lineage>
        <taxon>Eukaryota</taxon>
        <taxon>Fungi</taxon>
        <taxon>Dikarya</taxon>
        <taxon>Basidiomycota</taxon>
        <taxon>Agaricomycotina</taxon>
        <taxon>Agaricomycetes</taxon>
        <taxon>Agaricomycetidae</taxon>
        <taxon>Agaricales</taxon>
        <taxon>Marasmiineae</taxon>
        <taxon>Omphalotaceae</taxon>
        <taxon>Lentinula</taxon>
    </lineage>
</organism>
<reference evidence="6 7" key="2">
    <citation type="submission" date="2017-02" db="EMBL/GenBank/DDBJ databases">
        <title>A genome survey and senescence transcriptome analysis in Lentinula edodes.</title>
        <authorList>
            <person name="Sakamoto Y."/>
            <person name="Nakade K."/>
            <person name="Sato S."/>
            <person name="Yoshida Y."/>
            <person name="Miyazaki K."/>
            <person name="Natsume S."/>
            <person name="Konno N."/>
        </authorList>
    </citation>
    <scope>NUCLEOTIDE SEQUENCE [LARGE SCALE GENOMIC DNA]</scope>
    <source>
        <strain evidence="6 7">NBRC 111202</strain>
    </source>
</reference>
<feature type="domain" description="HMG box" evidence="5">
    <location>
        <begin position="85"/>
        <end position="154"/>
    </location>
</feature>
<feature type="compositionally biased region" description="Low complexity" evidence="4">
    <location>
        <begin position="44"/>
        <end position="54"/>
    </location>
</feature>
<feature type="region of interest" description="Disordered" evidence="4">
    <location>
        <begin position="1"/>
        <end position="29"/>
    </location>
</feature>
<evidence type="ECO:0000256" key="2">
    <source>
        <dbReference type="ARBA" id="ARBA00023242"/>
    </source>
</evidence>
<reference evidence="6 7" key="1">
    <citation type="submission" date="2016-08" db="EMBL/GenBank/DDBJ databases">
        <authorList>
            <consortium name="Lentinula edodes genome sequencing consortium"/>
            <person name="Sakamoto Y."/>
            <person name="Nakade K."/>
            <person name="Sato S."/>
            <person name="Yoshida Y."/>
            <person name="Miyazaki K."/>
            <person name="Natsume S."/>
            <person name="Konno N."/>
        </authorList>
    </citation>
    <scope>NUCLEOTIDE SEQUENCE [LARGE SCALE GENOMIC DNA]</scope>
    <source>
        <strain evidence="6 7">NBRC 111202</strain>
    </source>
</reference>
<keyword evidence="1 3" id="KW-0238">DNA-binding</keyword>